<sequence>MSFRSIQHRRSFWRQFRLIFLPLALSVLILFSLVSSVHFYRQAYISGSHFSPLTPKSQRSFSFNVARANLPADSGSELLLKITKEKNAFGSTRYWHSGSVVLSLPLQISTCGICIRLALWDPGVYRVTLSNHSGDLVFSSLLTVIAPLALYRDDIILIFVTLWLSWASGRLAVSILGGERPFIPVDMQRKVQMGLIAAGLMALGLIFIPYPELHTHQASKTSIMSMGSDSPSGKEPSTLESEGRIDAVPIALSPPGTIIPPGYLTIRHHMDSWTEFGRTLTVFEGATASLGATGSFFLLPDDGRYFLSLWASTSSGKSLADTHWVLRSLPVSPPLPVALLSGLALFSLSGFFWGLLIRTPFYRHSGK</sequence>
<keyword evidence="1" id="KW-1133">Transmembrane helix</keyword>
<dbReference type="HOGENOM" id="CLU_789417_0_0_0"/>
<evidence type="ECO:0000313" key="2">
    <source>
        <dbReference type="EMBL" id="BAM07442.1"/>
    </source>
</evidence>
<protein>
    <submittedName>
        <fullName evidence="2">Uncharacterized protein</fullName>
    </submittedName>
</protein>
<keyword evidence="1" id="KW-0812">Transmembrane</keyword>
<evidence type="ECO:0000313" key="3">
    <source>
        <dbReference type="Proteomes" id="UP000007382"/>
    </source>
</evidence>
<evidence type="ECO:0000256" key="1">
    <source>
        <dbReference type="SAM" id="Phobius"/>
    </source>
</evidence>
<feature type="transmembrane region" description="Helical" evidence="1">
    <location>
        <begin position="155"/>
        <end position="173"/>
    </location>
</feature>
<feature type="transmembrane region" description="Helical" evidence="1">
    <location>
        <begin position="193"/>
        <end position="210"/>
    </location>
</feature>
<keyword evidence="1" id="KW-0472">Membrane</keyword>
<reference evidence="2 3" key="1">
    <citation type="journal article" date="2012" name="J. Bacteriol.">
        <title>Complete Genome Sequence of Leptospirillum ferrooxidans Strain C2-3, Isolated from a Fresh Volcanic Ash Deposit on the Island of Miyake, Japan.</title>
        <authorList>
            <person name="Fujimura R."/>
            <person name="Sato Y."/>
            <person name="Nishizawa T."/>
            <person name="Oshima K."/>
            <person name="Kim S.-W."/>
            <person name="Hattori M."/>
            <person name="Kamijo T."/>
            <person name="Ohta H."/>
        </authorList>
    </citation>
    <scope>NUCLEOTIDE SEQUENCE [LARGE SCALE GENOMIC DNA]</scope>
    <source>
        <strain evidence="2 3">C2-3</strain>
    </source>
</reference>
<dbReference type="Proteomes" id="UP000007382">
    <property type="component" value="Chromosome"/>
</dbReference>
<reference evidence="3" key="2">
    <citation type="submission" date="2012-03" db="EMBL/GenBank/DDBJ databases">
        <title>The complete genome sequence of the pioneer microbe on fresh volcanic deposit, Leptospirillum ferrooxidans strain C2-3.</title>
        <authorList>
            <person name="Fujimura R."/>
            <person name="Sato Y."/>
            <person name="Nishizawa T."/>
            <person name="Nanba K."/>
            <person name="Oshima K."/>
            <person name="Hattori M."/>
            <person name="Kamijo T."/>
            <person name="Ohta H."/>
        </authorList>
    </citation>
    <scope>NUCLEOTIDE SEQUENCE [LARGE SCALE GENOMIC DNA]</scope>
    <source>
        <strain evidence="3">C2-3</strain>
    </source>
</reference>
<dbReference type="RefSeq" id="WP_014449926.1">
    <property type="nucleotide sequence ID" value="NC_017094.1"/>
</dbReference>
<dbReference type="KEGG" id="lfc:LFE_1763"/>
<gene>
    <name evidence="2" type="ordered locus">LFE_1763</name>
</gene>
<dbReference type="OrthoDB" id="9879509at2"/>
<feature type="transmembrane region" description="Helical" evidence="1">
    <location>
        <begin position="335"/>
        <end position="357"/>
    </location>
</feature>
<name>I0IQ93_LEPFC</name>
<dbReference type="AlphaFoldDB" id="I0IQ93"/>
<dbReference type="PATRIC" id="fig|1162668.3.peg.2097"/>
<dbReference type="STRING" id="1162668.LFE_1763"/>
<proteinExistence type="predicted"/>
<accession>I0IQ93</accession>
<organism evidence="2 3">
    <name type="scientific">Leptospirillum ferrooxidans (strain C2-3)</name>
    <dbReference type="NCBI Taxonomy" id="1162668"/>
    <lineage>
        <taxon>Bacteria</taxon>
        <taxon>Pseudomonadati</taxon>
        <taxon>Nitrospirota</taxon>
        <taxon>Nitrospiria</taxon>
        <taxon>Nitrospirales</taxon>
        <taxon>Nitrospiraceae</taxon>
        <taxon>Leptospirillum</taxon>
    </lineage>
</organism>
<keyword evidence="3" id="KW-1185">Reference proteome</keyword>
<dbReference type="EMBL" id="AP012342">
    <property type="protein sequence ID" value="BAM07442.1"/>
    <property type="molecule type" value="Genomic_DNA"/>
</dbReference>